<dbReference type="Gene3D" id="3.40.50.280">
    <property type="entry name" value="Cobalamin-binding domain"/>
    <property type="match status" value="1"/>
</dbReference>
<keyword evidence="3" id="KW-1185">Reference proteome</keyword>
<dbReference type="SMART" id="SM00729">
    <property type="entry name" value="Elp3"/>
    <property type="match status" value="1"/>
</dbReference>
<dbReference type="InterPro" id="IPR023404">
    <property type="entry name" value="rSAM_horseshoe"/>
</dbReference>
<name>A0AA35TAK2_GEOBA</name>
<dbReference type="SFLD" id="SFLDS00029">
    <property type="entry name" value="Radical_SAM"/>
    <property type="match status" value="1"/>
</dbReference>
<reference evidence="2" key="1">
    <citation type="submission" date="2023-03" db="EMBL/GenBank/DDBJ databases">
        <authorList>
            <person name="Steffen K."/>
            <person name="Cardenas P."/>
        </authorList>
    </citation>
    <scope>NUCLEOTIDE SEQUENCE</scope>
</reference>
<dbReference type="SUPFAM" id="SSF49899">
    <property type="entry name" value="Concanavalin A-like lectins/glucanases"/>
    <property type="match status" value="1"/>
</dbReference>
<evidence type="ECO:0000259" key="1">
    <source>
        <dbReference type="PROSITE" id="PS51918"/>
    </source>
</evidence>
<dbReference type="Gene3D" id="3.80.30.20">
    <property type="entry name" value="tm_1862 like domain"/>
    <property type="match status" value="1"/>
</dbReference>
<dbReference type="PANTHER" id="PTHR42731">
    <property type="entry name" value="SLL1084 PROTEIN"/>
    <property type="match status" value="1"/>
</dbReference>
<sequence length="744" mass="83259">MSSLGVQVIYATLNARTDTACERVFVPESNYIQKLVTQKKPLFSFETQTALNQFDIIGFSVSFESDYVNIPRTLKLANIPPLAEERTEWDPLVIAGGINISYNPEPIADFVDVFVVGEAELVVHQLMAHFNEWKQSGAPKRELLETLATVPGLYVPSFYDVTYQDDGTIGAVTPKPGISRQIQAAAVPNLDDVETCTHIHTPNTEFANAHLIEIVRGCGRQCRFCVADYARRWPRRRSVENTLALAERARGITDRIGLVGASISDHPQIDEIATGLVERGFRISCASLRAETVRAPLLDALADSEQGTITIAPEVASEKLQKVVNKAIPREQLYHVFEEALKRDILNLRLYFLIGVPHETPADVEAIVDMAKEMRTIVLPHAKRTGRIARISFTISPMVPKPHTPFQWVAMEPPKTISRKLDFLKREINQLGSIKVGSASARLAHQEAAFARGDRRLGKVILELANGVSWNQAFRNHGLMPDFYATRQRPLHEVNPWDHLDLNVKPQFLKLEHNKYEKGLDDKSLVLYLSFDEGKGGDAADGSVHGHDGELIQNPTWVDGQFGKALEFDGTKGQHVMVPINDTLQLREQFSMAFWVKRDDAQIREWNYMVTAGSLKWASILKSGDKKTYIFTTSGAWGQRAVSDDIQPDDWVHLAVTHDTKSGIVIYNDGKKAGGGAKPSPVDEIDGSVMVGARHPGEEFFTGIIDEVFLFNRIIHRGGSRRNYEWRFPTGGTRRETRDDMGQY</sequence>
<dbReference type="Pfam" id="PF04055">
    <property type="entry name" value="Radical_SAM"/>
    <property type="match status" value="1"/>
</dbReference>
<proteinExistence type="predicted"/>
<dbReference type="Pfam" id="PF19864">
    <property type="entry name" value="Radical_SAM_N2"/>
    <property type="match status" value="1"/>
</dbReference>
<dbReference type="InterPro" id="IPR006638">
    <property type="entry name" value="Elp3/MiaA/NifB-like_rSAM"/>
</dbReference>
<dbReference type="InterPro" id="IPR007197">
    <property type="entry name" value="rSAM"/>
</dbReference>
<protein>
    <submittedName>
        <fullName evidence="2">Uncharacterized protein MJ0966</fullName>
    </submittedName>
</protein>
<dbReference type="Proteomes" id="UP001174909">
    <property type="component" value="Unassembled WGS sequence"/>
</dbReference>
<dbReference type="InterPro" id="IPR013320">
    <property type="entry name" value="ConA-like_dom_sf"/>
</dbReference>
<dbReference type="PANTHER" id="PTHR42731:SF5">
    <property type="entry name" value="RADICAL SAM DOMAIN PROTEIN"/>
    <property type="match status" value="1"/>
</dbReference>
<dbReference type="SUPFAM" id="SSF102114">
    <property type="entry name" value="Radical SAM enzymes"/>
    <property type="match status" value="1"/>
</dbReference>
<dbReference type="InterPro" id="IPR058240">
    <property type="entry name" value="rSAM_sf"/>
</dbReference>
<dbReference type="PROSITE" id="PS51918">
    <property type="entry name" value="RADICAL_SAM"/>
    <property type="match status" value="1"/>
</dbReference>
<dbReference type="Pfam" id="PF13385">
    <property type="entry name" value="Laminin_G_3"/>
    <property type="match status" value="1"/>
</dbReference>
<gene>
    <name evidence="2" type="ORF">GBAR_LOCUS24648</name>
</gene>
<feature type="domain" description="Radical SAM core" evidence="1">
    <location>
        <begin position="204"/>
        <end position="435"/>
    </location>
</feature>
<comment type="caution">
    <text evidence="2">The sequence shown here is derived from an EMBL/GenBank/DDBJ whole genome shotgun (WGS) entry which is preliminary data.</text>
</comment>
<accession>A0AA35TAK2</accession>
<dbReference type="SFLD" id="SFLDG01082">
    <property type="entry name" value="B12-binding_domain_containing"/>
    <property type="match status" value="1"/>
</dbReference>
<dbReference type="GO" id="GO:0051536">
    <property type="term" value="F:iron-sulfur cluster binding"/>
    <property type="evidence" value="ECO:0007669"/>
    <property type="project" value="InterPro"/>
</dbReference>
<organism evidence="2 3">
    <name type="scientific">Geodia barretti</name>
    <name type="common">Barrett's horny sponge</name>
    <dbReference type="NCBI Taxonomy" id="519541"/>
    <lineage>
        <taxon>Eukaryota</taxon>
        <taxon>Metazoa</taxon>
        <taxon>Porifera</taxon>
        <taxon>Demospongiae</taxon>
        <taxon>Heteroscleromorpha</taxon>
        <taxon>Tetractinellida</taxon>
        <taxon>Astrophorina</taxon>
        <taxon>Geodiidae</taxon>
        <taxon>Geodia</taxon>
    </lineage>
</organism>
<evidence type="ECO:0000313" key="2">
    <source>
        <dbReference type="EMBL" id="CAI8044443.1"/>
    </source>
</evidence>
<evidence type="ECO:0000313" key="3">
    <source>
        <dbReference type="Proteomes" id="UP001174909"/>
    </source>
</evidence>
<dbReference type="InterPro" id="IPR045784">
    <property type="entry name" value="Radical_SAM_N2"/>
</dbReference>
<dbReference type="CDD" id="cd01335">
    <property type="entry name" value="Radical_SAM"/>
    <property type="match status" value="1"/>
</dbReference>
<dbReference type="GO" id="GO:0003824">
    <property type="term" value="F:catalytic activity"/>
    <property type="evidence" value="ECO:0007669"/>
    <property type="project" value="InterPro"/>
</dbReference>
<dbReference type="AlphaFoldDB" id="A0AA35TAK2"/>
<dbReference type="Gene3D" id="2.60.120.200">
    <property type="match status" value="1"/>
</dbReference>
<dbReference type="EMBL" id="CASHTH010003394">
    <property type="protein sequence ID" value="CAI8044443.1"/>
    <property type="molecule type" value="Genomic_DNA"/>
</dbReference>